<protein>
    <recommendedName>
        <fullName evidence="3">DUF4878 domain-containing protein</fullName>
    </recommendedName>
</protein>
<dbReference type="AlphaFoldDB" id="A0A9X4H0L6"/>
<organism evidence="1 2">
    <name type="scientific">Pelotomaculum isophthalicicum JI</name>
    <dbReference type="NCBI Taxonomy" id="947010"/>
    <lineage>
        <taxon>Bacteria</taxon>
        <taxon>Bacillati</taxon>
        <taxon>Bacillota</taxon>
        <taxon>Clostridia</taxon>
        <taxon>Eubacteriales</taxon>
        <taxon>Desulfotomaculaceae</taxon>
        <taxon>Pelotomaculum</taxon>
    </lineage>
</organism>
<dbReference type="EMBL" id="JAKOAV010000052">
    <property type="protein sequence ID" value="MDF9409935.1"/>
    <property type="molecule type" value="Genomic_DNA"/>
</dbReference>
<evidence type="ECO:0000313" key="2">
    <source>
        <dbReference type="Proteomes" id="UP001154312"/>
    </source>
</evidence>
<evidence type="ECO:0008006" key="3">
    <source>
        <dbReference type="Google" id="ProtNLM"/>
    </source>
</evidence>
<proteinExistence type="predicted"/>
<comment type="caution">
    <text evidence="1">The sequence shown here is derived from an EMBL/GenBank/DDBJ whole genome shotgun (WGS) entry which is preliminary data.</text>
</comment>
<dbReference type="RefSeq" id="WP_277445461.1">
    <property type="nucleotide sequence ID" value="NZ_JAKOAV010000052.1"/>
</dbReference>
<sequence>MLKIGHSKWKFIILSAICMCLFFSIQAYVSQPVEQSAQNAVKAFFNAALNKDFDSYASNSVDTIPLSVRRQLFFNNELNNFLGYQIESVQKVDNEHATAIVNIREKDLTLTMKYPVLFDGEKWVVDLGNSENIAQYSSDGKKIFPFSSDS</sequence>
<accession>A0A9X4H0L6</accession>
<gene>
    <name evidence="1" type="ORF">L7E55_16555</name>
</gene>
<name>A0A9X4H0L6_9FIRM</name>
<keyword evidence="2" id="KW-1185">Reference proteome</keyword>
<reference evidence="1" key="1">
    <citation type="submission" date="2022-02" db="EMBL/GenBank/DDBJ databases">
        <authorList>
            <person name="Leng L."/>
        </authorList>
    </citation>
    <scope>NUCLEOTIDE SEQUENCE</scope>
    <source>
        <strain evidence="1">JI</strain>
    </source>
</reference>
<evidence type="ECO:0000313" key="1">
    <source>
        <dbReference type="EMBL" id="MDF9409935.1"/>
    </source>
</evidence>
<dbReference type="Proteomes" id="UP001154312">
    <property type="component" value="Unassembled WGS sequence"/>
</dbReference>